<evidence type="ECO:0000313" key="3">
    <source>
        <dbReference type="Proteomes" id="UP000574390"/>
    </source>
</evidence>
<proteinExistence type="predicted"/>
<accession>A0A7J6SQW7</accession>
<dbReference type="Proteomes" id="UP000574390">
    <property type="component" value="Unassembled WGS sequence"/>
</dbReference>
<evidence type="ECO:0000256" key="1">
    <source>
        <dbReference type="SAM" id="MobiDB-lite"/>
    </source>
</evidence>
<dbReference type="InterPro" id="IPR021109">
    <property type="entry name" value="Peptidase_aspartic_dom_sf"/>
</dbReference>
<dbReference type="Gene3D" id="2.40.70.10">
    <property type="entry name" value="Acid Proteases"/>
    <property type="match status" value="2"/>
</dbReference>
<dbReference type="AlphaFoldDB" id="A0A7J6SQW7"/>
<evidence type="ECO:0000313" key="2">
    <source>
        <dbReference type="EMBL" id="KAF4735369.1"/>
    </source>
</evidence>
<feature type="non-terminal residue" evidence="2">
    <location>
        <position position="1"/>
    </location>
</feature>
<sequence>CLLPADPDMFNVVASTFLVRLVSGAATPVLGAPEKSIVVPVDEGFTSVMVDGQEVELLVDSGTWDLIVIDGHWYEEKFGEGACDKPHSGCFFCPVEAPCDFDKEQTVTTTFADDVVIERIFRTGRLVLAGNEVTRFVYSIARLKGSATKFDPQGYFGLALQPPESEKIELRFHQESFLESLLRHNLIGRLSYTTRSNGNQDSPFLSGQVTLGDRIDESDLSNYMFPQWVDDEIYRRAFATVPVLSVEVFHARRGHRKSPYPQYSGLGGSRLEKRRREGGRARGSRPPKSFLELPGHRNQSVFQTRMDTGCNGIYLPYPQLLEEIEKKLKGALRREGYTEELIWMWNDYGVAYVKEEARPFLPWLKVSLGDEGNSIPISILPEHYCLRTGLGYDAILVGHNAHATLGTPFFRALSVHVDYNRSRIGLLRI</sequence>
<feature type="region of interest" description="Disordered" evidence="1">
    <location>
        <begin position="259"/>
        <end position="290"/>
    </location>
</feature>
<dbReference type="EMBL" id="JABANM010012821">
    <property type="protein sequence ID" value="KAF4735369.1"/>
    <property type="molecule type" value="Genomic_DNA"/>
</dbReference>
<name>A0A7J6SQW7_PEROL</name>
<protein>
    <submittedName>
        <fullName evidence="2">Uncharacterized protein</fullName>
    </submittedName>
</protein>
<feature type="compositionally biased region" description="Basic and acidic residues" evidence="1">
    <location>
        <begin position="270"/>
        <end position="280"/>
    </location>
</feature>
<organism evidence="2 3">
    <name type="scientific">Perkinsus olseni</name>
    <name type="common">Perkinsus atlanticus</name>
    <dbReference type="NCBI Taxonomy" id="32597"/>
    <lineage>
        <taxon>Eukaryota</taxon>
        <taxon>Sar</taxon>
        <taxon>Alveolata</taxon>
        <taxon>Perkinsozoa</taxon>
        <taxon>Perkinsea</taxon>
        <taxon>Perkinsida</taxon>
        <taxon>Perkinsidae</taxon>
        <taxon>Perkinsus</taxon>
    </lineage>
</organism>
<dbReference type="SUPFAM" id="SSF50630">
    <property type="entry name" value="Acid proteases"/>
    <property type="match status" value="1"/>
</dbReference>
<reference evidence="2 3" key="1">
    <citation type="submission" date="2020-04" db="EMBL/GenBank/DDBJ databases">
        <title>Perkinsus olseni comparative genomics.</title>
        <authorList>
            <person name="Bogema D.R."/>
        </authorList>
    </citation>
    <scope>NUCLEOTIDE SEQUENCE [LARGE SCALE GENOMIC DNA]</scope>
    <source>
        <strain evidence="2">ATCC PRA-205</strain>
    </source>
</reference>
<comment type="caution">
    <text evidence="2">The sequence shown here is derived from an EMBL/GenBank/DDBJ whole genome shotgun (WGS) entry which is preliminary data.</text>
</comment>
<gene>
    <name evidence="2" type="ORF">FOZ62_029128</name>
</gene>